<gene>
    <name evidence="2" type="ORF">AVDCRST_MAG68-368</name>
</gene>
<name>A0A6J4KAK8_9BACT</name>
<feature type="compositionally biased region" description="Basic and acidic residues" evidence="1">
    <location>
        <begin position="119"/>
        <end position="130"/>
    </location>
</feature>
<reference evidence="2" key="1">
    <citation type="submission" date="2020-02" db="EMBL/GenBank/DDBJ databases">
        <authorList>
            <person name="Meier V. D."/>
        </authorList>
    </citation>
    <scope>NUCLEOTIDE SEQUENCE</scope>
    <source>
        <strain evidence="2">AVDCRST_MAG68</strain>
    </source>
</reference>
<feature type="compositionally biased region" description="Basic and acidic residues" evidence="1">
    <location>
        <begin position="54"/>
        <end position="81"/>
    </location>
</feature>
<feature type="compositionally biased region" description="Basic and acidic residues" evidence="1">
    <location>
        <begin position="90"/>
        <end position="112"/>
    </location>
</feature>
<feature type="non-terminal residue" evidence="2">
    <location>
        <position position="1"/>
    </location>
</feature>
<sequence length="155" mass="17216">ERGCIDVSVLLSRPHPSRGGDAGPGRLRGGMRRLVDDLGSRAERSYRPGHGRCPGREHQRDRPADRHAHDRAGDHPRDGRLAARRRKRGPGREQRGFRGPHDRPGQQRDHLHPGRPVRGHAERDEQRPKGGEGAALPPRGSARRVRAESHPHGAV</sequence>
<accession>A0A6J4KAK8</accession>
<protein>
    <submittedName>
        <fullName evidence="2">Uncharacterized protein</fullName>
    </submittedName>
</protein>
<evidence type="ECO:0000313" key="2">
    <source>
        <dbReference type="EMBL" id="CAA9300594.1"/>
    </source>
</evidence>
<feature type="region of interest" description="Disordered" evidence="1">
    <location>
        <begin position="1"/>
        <end position="155"/>
    </location>
</feature>
<dbReference type="AlphaFoldDB" id="A0A6J4KAK8"/>
<proteinExistence type="predicted"/>
<feature type="non-terminal residue" evidence="2">
    <location>
        <position position="155"/>
    </location>
</feature>
<dbReference type="EMBL" id="CADCTW010000025">
    <property type="protein sequence ID" value="CAA9300594.1"/>
    <property type="molecule type" value="Genomic_DNA"/>
</dbReference>
<evidence type="ECO:0000256" key="1">
    <source>
        <dbReference type="SAM" id="MobiDB-lite"/>
    </source>
</evidence>
<feature type="compositionally biased region" description="Basic and acidic residues" evidence="1">
    <location>
        <begin position="145"/>
        <end position="155"/>
    </location>
</feature>
<feature type="compositionally biased region" description="Basic and acidic residues" evidence="1">
    <location>
        <begin position="33"/>
        <end position="46"/>
    </location>
</feature>
<organism evidence="2">
    <name type="scientific">uncultured Gemmatimonadota bacterium</name>
    <dbReference type="NCBI Taxonomy" id="203437"/>
    <lineage>
        <taxon>Bacteria</taxon>
        <taxon>Pseudomonadati</taxon>
        <taxon>Gemmatimonadota</taxon>
        <taxon>environmental samples</taxon>
    </lineage>
</organism>